<comment type="pathway">
    <text evidence="5">Nucleotide-sugar biosynthesis; CMP-3-deoxy-D-manno-octulosonate biosynthesis; CMP-3-deoxy-D-manno-octulosonate from 3-deoxy-D-manno-octulosonate and CTP: step 1/1.</text>
</comment>
<comment type="function">
    <text evidence="5">Activates KDO (a required 8-carbon sugar) for incorporation into bacterial lipopolysaccharide in Gram-negative bacteria.</text>
</comment>
<dbReference type="STRING" id="459349.CLOAM1795"/>
<dbReference type="InterPro" id="IPR003329">
    <property type="entry name" value="Cytidylyl_trans"/>
</dbReference>
<keyword evidence="4 5" id="KW-0448">Lipopolysaccharide biosynthesis</keyword>
<dbReference type="PANTHER" id="PTHR42866:SF2">
    <property type="entry name" value="3-DEOXY-MANNO-OCTULOSONATE CYTIDYLYLTRANSFERASE, MITOCHONDRIAL"/>
    <property type="match status" value="1"/>
</dbReference>
<organism evidence="6 7">
    <name type="scientific">Cloacimonas acidaminovorans (strain Evry)</name>
    <dbReference type="NCBI Taxonomy" id="459349"/>
    <lineage>
        <taxon>Bacteria</taxon>
        <taxon>Pseudomonadati</taxon>
        <taxon>Candidatus Cloacimonadota</taxon>
        <taxon>Candidatus Cloacimonadia</taxon>
        <taxon>Candidatus Cloacimonadales</taxon>
        <taxon>Candidatus Cloacimonadaceae</taxon>
        <taxon>Candidatus Cloacimonas</taxon>
    </lineage>
</organism>
<dbReference type="HAMAP" id="MF_00057">
    <property type="entry name" value="KdsB"/>
    <property type="match status" value="1"/>
</dbReference>
<keyword evidence="3 5" id="KW-0548">Nucleotidyltransferase</keyword>
<dbReference type="Gene3D" id="3.90.550.10">
    <property type="entry name" value="Spore Coat Polysaccharide Biosynthesis Protein SpsA, Chain A"/>
    <property type="match status" value="1"/>
</dbReference>
<comment type="catalytic activity">
    <reaction evidence="5">
        <text>3-deoxy-alpha-D-manno-oct-2-ulosonate + CTP = CMP-3-deoxy-beta-D-manno-octulosonate + diphosphate</text>
        <dbReference type="Rhea" id="RHEA:23448"/>
        <dbReference type="ChEBI" id="CHEBI:33019"/>
        <dbReference type="ChEBI" id="CHEBI:37563"/>
        <dbReference type="ChEBI" id="CHEBI:85986"/>
        <dbReference type="ChEBI" id="CHEBI:85987"/>
        <dbReference type="EC" id="2.7.7.38"/>
    </reaction>
</comment>
<dbReference type="NCBIfam" id="NF003950">
    <property type="entry name" value="PRK05450.1-3"/>
    <property type="match status" value="1"/>
</dbReference>
<dbReference type="GO" id="GO:0033468">
    <property type="term" value="P:CMP-keto-3-deoxy-D-manno-octulosonic acid biosynthetic process"/>
    <property type="evidence" value="ECO:0007669"/>
    <property type="project" value="UniProtKB-UniRule"/>
</dbReference>
<dbReference type="GO" id="GO:0005829">
    <property type="term" value="C:cytosol"/>
    <property type="evidence" value="ECO:0007669"/>
    <property type="project" value="TreeGrafter"/>
</dbReference>
<protein>
    <recommendedName>
        <fullName evidence="5">3-deoxy-manno-octulosonate cytidylyltransferase</fullName>
        <ecNumber evidence="5">2.7.7.38</ecNumber>
    </recommendedName>
    <alternativeName>
        <fullName evidence="5">CMP-2-keto-3-deoxyoctulosonic acid synthase</fullName>
        <shortName evidence="5">CKS</shortName>
        <shortName evidence="5">CMP-KDO synthase</shortName>
    </alternativeName>
</protein>
<dbReference type="NCBIfam" id="TIGR00466">
    <property type="entry name" value="kdsB"/>
    <property type="match status" value="1"/>
</dbReference>
<keyword evidence="7" id="KW-1185">Reference proteome</keyword>
<dbReference type="InterPro" id="IPR029044">
    <property type="entry name" value="Nucleotide-diphossugar_trans"/>
</dbReference>
<evidence type="ECO:0000256" key="2">
    <source>
        <dbReference type="ARBA" id="ARBA00022679"/>
    </source>
</evidence>
<dbReference type="KEGG" id="caci:CLOAM1795"/>
<gene>
    <name evidence="5 6" type="primary">kdsB</name>
    <name evidence="6" type="ordered locus">CLOAM1795</name>
</gene>
<dbReference type="GO" id="GO:0009103">
    <property type="term" value="P:lipopolysaccharide biosynthetic process"/>
    <property type="evidence" value="ECO:0007669"/>
    <property type="project" value="UniProtKB-UniRule"/>
</dbReference>
<dbReference type="FunFam" id="3.90.550.10:FF:000011">
    <property type="entry name" value="3-deoxy-manno-octulosonate cytidylyltransferase"/>
    <property type="match status" value="1"/>
</dbReference>
<dbReference type="EC" id="2.7.7.38" evidence="5"/>
<dbReference type="NCBIfam" id="NF003952">
    <property type="entry name" value="PRK05450.1-5"/>
    <property type="match status" value="1"/>
</dbReference>
<proteinExistence type="inferred from homology"/>
<dbReference type="InterPro" id="IPR004528">
    <property type="entry name" value="KdsB"/>
</dbReference>
<sequence length="253" mass="28616">MVAQKCQKGSQMNIIALIPARYNSTRFPGKPLALLKGKPIIQYVYERAANSGLFNTVCVATDNISILETVKSFGGKAVLTKESHPSGSDRIAEALQYFPQAELVFNVQGDEPLIEKEPLQKLISAFEDRKVQMASLMTVIEDREMIYNPNIVKVVTDTQNYALYFSRSVIPFQRDSQIDLKYYRHIGVYAYSPECLHRFVYLSPSILERTEKLEQLRALENGIPIKMVETSYQGIGIDTPQDLKTIEKLLSVT</sequence>
<comment type="similarity">
    <text evidence="5">Belongs to the KdsB family.</text>
</comment>
<accession>B0VJG9</accession>
<evidence type="ECO:0000256" key="4">
    <source>
        <dbReference type="ARBA" id="ARBA00022985"/>
    </source>
</evidence>
<dbReference type="Pfam" id="PF02348">
    <property type="entry name" value="CTP_transf_3"/>
    <property type="match status" value="1"/>
</dbReference>
<dbReference type="CDD" id="cd02517">
    <property type="entry name" value="CMP-KDO-Synthetase"/>
    <property type="match status" value="1"/>
</dbReference>
<name>B0VJG9_CLOAI</name>
<comment type="subcellular location">
    <subcellularLocation>
        <location evidence="5">Cytoplasm</location>
    </subcellularLocation>
    <subcellularLocation>
        <location evidence="1">Membrane</location>
    </subcellularLocation>
</comment>
<dbReference type="NCBIfam" id="NF009905">
    <property type="entry name" value="PRK13368.1"/>
    <property type="match status" value="1"/>
</dbReference>
<evidence type="ECO:0000256" key="5">
    <source>
        <dbReference type="HAMAP-Rule" id="MF_00057"/>
    </source>
</evidence>
<evidence type="ECO:0000256" key="1">
    <source>
        <dbReference type="ARBA" id="ARBA00004370"/>
    </source>
</evidence>
<keyword evidence="2 5" id="KW-0808">Transferase</keyword>
<evidence type="ECO:0000313" key="6">
    <source>
        <dbReference type="EMBL" id="CAO81629.1"/>
    </source>
</evidence>
<dbReference type="SUPFAM" id="SSF53448">
    <property type="entry name" value="Nucleotide-diphospho-sugar transferases"/>
    <property type="match status" value="1"/>
</dbReference>
<dbReference type="PANTHER" id="PTHR42866">
    <property type="entry name" value="3-DEOXY-MANNO-OCTULOSONATE CYTIDYLYLTRANSFERASE"/>
    <property type="match status" value="1"/>
</dbReference>
<dbReference type="GO" id="GO:0008690">
    <property type="term" value="F:3-deoxy-manno-octulosonate cytidylyltransferase activity"/>
    <property type="evidence" value="ECO:0007669"/>
    <property type="project" value="UniProtKB-UniRule"/>
</dbReference>
<dbReference type="AlphaFoldDB" id="B0VJG9"/>
<dbReference type="HOGENOM" id="CLU_065038_0_1_0"/>
<dbReference type="EMBL" id="CU466930">
    <property type="protein sequence ID" value="CAO81629.1"/>
    <property type="molecule type" value="Genomic_DNA"/>
</dbReference>
<dbReference type="Proteomes" id="UP000002019">
    <property type="component" value="Chromosome"/>
</dbReference>
<dbReference type="eggNOG" id="COG1212">
    <property type="taxonomic scope" value="Bacteria"/>
</dbReference>
<evidence type="ECO:0000313" key="7">
    <source>
        <dbReference type="Proteomes" id="UP000002019"/>
    </source>
</evidence>
<evidence type="ECO:0000256" key="3">
    <source>
        <dbReference type="ARBA" id="ARBA00022695"/>
    </source>
</evidence>
<dbReference type="UniPathway" id="UPA00358">
    <property type="reaction ID" value="UER00476"/>
</dbReference>
<dbReference type="GO" id="GO:0016020">
    <property type="term" value="C:membrane"/>
    <property type="evidence" value="ECO:0007669"/>
    <property type="project" value="UniProtKB-SubCell"/>
</dbReference>
<reference evidence="6 7" key="1">
    <citation type="journal article" date="2008" name="J. Bacteriol.">
        <title>'Candidatus Cloacamonas acidaminovorans': genome sequence reconstruction provides a first glimpse of a new bacterial division.</title>
        <authorList>
            <person name="Pelletier E."/>
            <person name="Kreimeyer A."/>
            <person name="Bocs S."/>
            <person name="Rouy Z."/>
            <person name="Gyapay G."/>
            <person name="Chouari R."/>
            <person name="Riviere D."/>
            <person name="Ganesan A."/>
            <person name="Daegelen P."/>
            <person name="Sghir A."/>
            <person name="Cohen G.N."/>
            <person name="Medigue C."/>
            <person name="Weissenbach J."/>
            <person name="Le Paslier D."/>
        </authorList>
    </citation>
    <scope>NUCLEOTIDE SEQUENCE [LARGE SCALE GENOMIC DNA]</scope>
    <source>
        <strain evidence="7">Evry</strain>
    </source>
</reference>
<keyword evidence="5" id="KW-0963">Cytoplasm</keyword>